<dbReference type="AlphaFoldDB" id="Q4V0Z3"/>
<evidence type="ECO:0000256" key="1">
    <source>
        <dbReference type="SAM" id="Phobius"/>
    </source>
</evidence>
<organism evidence="2 3">
    <name type="scientific">Bacillus cereus (strain ZK / E33L)</name>
    <dbReference type="NCBI Taxonomy" id="288681"/>
    <lineage>
        <taxon>Bacteria</taxon>
        <taxon>Bacillati</taxon>
        <taxon>Bacillota</taxon>
        <taxon>Bacilli</taxon>
        <taxon>Bacillales</taxon>
        <taxon>Bacillaceae</taxon>
        <taxon>Bacillus</taxon>
        <taxon>Bacillus cereus group</taxon>
    </lineage>
</organism>
<dbReference type="Proteomes" id="UP000002612">
    <property type="component" value="Plasmid pE33L54"/>
</dbReference>
<reference evidence="3" key="1">
    <citation type="journal article" date="2006" name="J. Bacteriol.">
        <title>Pathogenomic sequence analysis of Bacillus cereus and Bacillus thuringiensis isolates closely related to Bacillus anthracis.</title>
        <authorList>
            <person name="Han C.S."/>
            <person name="Xie G."/>
            <person name="Challacombe J.F."/>
            <person name="Altherr M.R."/>
            <person name="Bhotika S.S."/>
            <person name="Brown N."/>
            <person name="Bruce D."/>
            <person name="Campbell C.S."/>
            <person name="Campbell M.L."/>
            <person name="Chen J."/>
            <person name="Chertkov O."/>
            <person name="Cleland C."/>
            <person name="Dimitrijevic M."/>
            <person name="Doggett N.A."/>
            <person name="Fawcett J.J."/>
            <person name="Glavina T."/>
            <person name="Goodwin L.A."/>
            <person name="Green L.D."/>
            <person name="Hill K.K."/>
            <person name="Hitchcock P."/>
            <person name="Jackson P.J."/>
            <person name="Keim P."/>
            <person name="Kewalramani A.R."/>
            <person name="Longmire J."/>
            <person name="Lucas S."/>
            <person name="Malfatti S."/>
            <person name="McMurry K."/>
            <person name="Meincke L.J."/>
            <person name="Misra M."/>
            <person name="Moseman B.L."/>
            <person name="Mundt M."/>
            <person name="Munk A.C."/>
            <person name="Okinaka R.T."/>
            <person name="Parson-Quintana B."/>
            <person name="Reilly L.P."/>
            <person name="Richardson P."/>
            <person name="Robinson D.L."/>
            <person name="Rubin E."/>
            <person name="Saunders E."/>
            <person name="Tapia R."/>
            <person name="Tesmer J.G."/>
            <person name="Thayer N."/>
            <person name="Thompson L.S."/>
            <person name="Tice H."/>
            <person name="Ticknor L.O."/>
            <person name="Wills P.L."/>
            <person name="Brettin T.S."/>
            <person name="Gilna P."/>
        </authorList>
    </citation>
    <scope>NUCLEOTIDE SEQUENCE [LARGE SCALE GENOMIC DNA]</scope>
    <source>
        <strain evidence="3">ZK / E33L</strain>
        <plasmid evidence="3">pE33L54</plasmid>
    </source>
</reference>
<keyword evidence="1" id="KW-0812">Transmembrane</keyword>
<name>Q4V0Z3_BACCZ</name>
<feature type="transmembrane region" description="Helical" evidence="1">
    <location>
        <begin position="154"/>
        <end position="173"/>
    </location>
</feature>
<dbReference type="KEGG" id="bcz:pE33L54_0008"/>
<feature type="transmembrane region" description="Helical" evidence="1">
    <location>
        <begin position="82"/>
        <end position="100"/>
    </location>
</feature>
<accession>Q4V0Z3</accession>
<dbReference type="EMBL" id="CP000042">
    <property type="protein sequence ID" value="AAY60614.1"/>
    <property type="molecule type" value="Genomic_DNA"/>
</dbReference>
<geneLocation type="plasmid" evidence="2 3">
    <name>pE33L54</name>
</geneLocation>
<keyword evidence="2" id="KW-0614">Plasmid</keyword>
<sequence length="209" mass="23495">MYLKRNLNLSGTPRRNIEENNSKSFVRDWIAIYLRLLISIKNREMVHMATETMSIKDFMDGNYGAKKKWSLFKKKAKKYAPVAVRVSLVIGSAIIFSNIIDIPHVFADGNNPDVNEVFKDVQSNDGAIKNYIDGQLYNRIVNAFEPVIFLIKAVSYPIASVVALCGGLFIMVGSQERGFSLISRAGIGYIVVQMIPLFMRLLVEIAKAI</sequence>
<feature type="transmembrane region" description="Helical" evidence="1">
    <location>
        <begin position="185"/>
        <end position="203"/>
    </location>
</feature>
<evidence type="ECO:0000313" key="3">
    <source>
        <dbReference type="Proteomes" id="UP000002612"/>
    </source>
</evidence>
<proteinExistence type="predicted"/>
<evidence type="ECO:0000313" key="2">
    <source>
        <dbReference type="EMBL" id="AAY60614.1"/>
    </source>
</evidence>
<keyword evidence="1" id="KW-0472">Membrane</keyword>
<protein>
    <submittedName>
        <fullName evidence="2">Uncharacterized protein</fullName>
    </submittedName>
</protein>
<keyword evidence="1" id="KW-1133">Transmembrane helix</keyword>
<gene>
    <name evidence="2" type="ordered locus">pE33L54_0008</name>
</gene>